<gene>
    <name evidence="4" type="ORF">R1sor_023573</name>
</gene>
<dbReference type="Gene3D" id="3.90.550.10">
    <property type="entry name" value="Spore Coat Polysaccharide Biosynthesis Protein SpsA, Chain A"/>
    <property type="match status" value="1"/>
</dbReference>
<keyword evidence="3" id="KW-0472">Membrane</keyword>
<keyword evidence="3" id="KW-1133">Transmembrane helix</keyword>
<dbReference type="PANTHER" id="PTHR11183">
    <property type="entry name" value="GLYCOGENIN SUBFAMILY MEMBER"/>
    <property type="match status" value="1"/>
</dbReference>
<dbReference type="SUPFAM" id="SSF53448">
    <property type="entry name" value="Nucleotide-diphospho-sugar transferases"/>
    <property type="match status" value="1"/>
</dbReference>
<evidence type="ECO:0000256" key="3">
    <source>
        <dbReference type="SAM" id="Phobius"/>
    </source>
</evidence>
<feature type="transmembrane region" description="Helical" evidence="3">
    <location>
        <begin position="34"/>
        <end position="56"/>
    </location>
</feature>
<protein>
    <recommendedName>
        <fullName evidence="2">Hexosyltransferase</fullName>
        <ecNumber evidence="2">2.4.1.-</ecNumber>
    </recommendedName>
</protein>
<evidence type="ECO:0000313" key="4">
    <source>
        <dbReference type="EMBL" id="KAL3680617.1"/>
    </source>
</evidence>
<comment type="caution">
    <text evidence="4">The sequence shown here is derived from an EMBL/GenBank/DDBJ whole genome shotgun (WGS) entry which is preliminary data.</text>
</comment>
<dbReference type="InterPro" id="IPR002495">
    <property type="entry name" value="Glyco_trans_8"/>
</dbReference>
<evidence type="ECO:0000256" key="2">
    <source>
        <dbReference type="RuleBase" id="RU362027"/>
    </source>
</evidence>
<proteinExistence type="inferred from homology"/>
<dbReference type="AlphaFoldDB" id="A0ABD3GR11"/>
<sequence>MGADESLKRSAFRRSLRSGSNDVDSRKLPHKSRLFSWSQFGVVLAVSVITFVTLAYEGSVYLRFLRHLDVRDQDFLDGTLSCSKLSPPQRIVADPGPRVVLGCWKDRILNSASQSEPEHVVRLLPNCSPPHGGAIVTWMRNHYPRRGPLRIGLVNVGDEDERKWAMLTKESGRVYVFPFVPVSTFSLTWTDFYPGWIDEEAAFTSTGPKCPCMPLPSIDDGTKLDVVIAKAPGNCSEPEWRRDLSRLQIMLATATVASQTQSPAVAIISKCRPPLNLFTCDELLEVQDDLWLFQVDFDRLRKRLAVPVGACELALTHNEMVAIVNTSAPGEGFRGKKSRLQVRREAYATVVHSGGEYTCGAIVLAKSIRATGSKRELVALVDKTISPEHRRGLVKGGWKLHDIDRIRNPNSGSHPYNAFNYSKFRLWQLVQYDKIVFIDSDLLILRNLDFLFGMPAISGVTNGGHIFNSGMMVIEPSNCTFNLFMQQINEVESYNGGDQGFLNEMFPWWHRIPEKMNYMKFFYTDVNSVEERKKEIANKDALIQAEPPELYAIHFTGWKPWSCFRDYDCNWNTGGSHMFANDVWNLRWWKTHDSVSDDLQRFCLLSTERKALLEDDRRSAEAENKTDQHWKINITDPRLHICNQPNCDWRALVVV</sequence>
<keyword evidence="5" id="KW-1185">Reference proteome</keyword>
<dbReference type="InterPro" id="IPR029044">
    <property type="entry name" value="Nucleotide-diphossugar_trans"/>
</dbReference>
<dbReference type="InterPro" id="IPR050587">
    <property type="entry name" value="GNT1/Glycosyltrans_8"/>
</dbReference>
<organism evidence="4 5">
    <name type="scientific">Riccia sorocarpa</name>
    <dbReference type="NCBI Taxonomy" id="122646"/>
    <lineage>
        <taxon>Eukaryota</taxon>
        <taxon>Viridiplantae</taxon>
        <taxon>Streptophyta</taxon>
        <taxon>Embryophyta</taxon>
        <taxon>Marchantiophyta</taxon>
        <taxon>Marchantiopsida</taxon>
        <taxon>Marchantiidae</taxon>
        <taxon>Marchantiales</taxon>
        <taxon>Ricciaceae</taxon>
        <taxon>Riccia</taxon>
    </lineage>
</organism>
<accession>A0ABD3GR11</accession>
<dbReference type="CDD" id="cd02537">
    <property type="entry name" value="GT8_Glycogenin"/>
    <property type="match status" value="1"/>
</dbReference>
<keyword evidence="1" id="KW-0328">Glycosyltransferase</keyword>
<dbReference type="EMBL" id="JBJQOH010000007">
    <property type="protein sequence ID" value="KAL3680617.1"/>
    <property type="molecule type" value="Genomic_DNA"/>
</dbReference>
<evidence type="ECO:0000256" key="1">
    <source>
        <dbReference type="ARBA" id="ARBA00022676"/>
    </source>
</evidence>
<dbReference type="Pfam" id="PF01501">
    <property type="entry name" value="Glyco_transf_8"/>
    <property type="match status" value="1"/>
</dbReference>
<evidence type="ECO:0000313" key="5">
    <source>
        <dbReference type="Proteomes" id="UP001633002"/>
    </source>
</evidence>
<dbReference type="GO" id="GO:0016757">
    <property type="term" value="F:glycosyltransferase activity"/>
    <property type="evidence" value="ECO:0007669"/>
    <property type="project" value="UniProtKB-KW"/>
</dbReference>
<dbReference type="Proteomes" id="UP001633002">
    <property type="component" value="Unassembled WGS sequence"/>
</dbReference>
<reference evidence="4 5" key="1">
    <citation type="submission" date="2024-09" db="EMBL/GenBank/DDBJ databases">
        <title>Chromosome-scale assembly of Riccia sorocarpa.</title>
        <authorList>
            <person name="Paukszto L."/>
        </authorList>
    </citation>
    <scope>NUCLEOTIDE SEQUENCE [LARGE SCALE GENOMIC DNA]</scope>
    <source>
        <strain evidence="4">LP-2024</strain>
        <tissue evidence="4">Aerial parts of the thallus</tissue>
    </source>
</reference>
<comment type="similarity">
    <text evidence="2">Belongs to the glycosyltransferase 8 family.</text>
</comment>
<keyword evidence="1" id="KW-0808">Transferase</keyword>
<keyword evidence="3" id="KW-0812">Transmembrane</keyword>
<dbReference type="EC" id="2.4.1.-" evidence="2"/>
<name>A0ABD3GR11_9MARC</name>